<dbReference type="Proteomes" id="UP000642284">
    <property type="component" value="Unassembled WGS sequence"/>
</dbReference>
<proteinExistence type="predicted"/>
<evidence type="ECO:0000256" key="1">
    <source>
        <dbReference type="SAM" id="MobiDB-lite"/>
    </source>
</evidence>
<gene>
    <name evidence="2" type="ORF">H9Y04_19510</name>
</gene>
<keyword evidence="3" id="KW-1185">Reference proteome</keyword>
<dbReference type="RefSeq" id="WP_187815219.1">
    <property type="nucleotide sequence ID" value="NZ_JACTVJ010000010.1"/>
</dbReference>
<evidence type="ECO:0000313" key="3">
    <source>
        <dbReference type="Proteomes" id="UP000642284"/>
    </source>
</evidence>
<dbReference type="EMBL" id="JACTVJ010000010">
    <property type="protein sequence ID" value="MBC9714745.1"/>
    <property type="molecule type" value="Genomic_DNA"/>
</dbReference>
<comment type="caution">
    <text evidence="2">The sequence shown here is derived from an EMBL/GenBank/DDBJ whole genome shotgun (WGS) entry which is preliminary data.</text>
</comment>
<accession>A0ABR7SJ66</accession>
<name>A0ABR7SJ66_9ACTN</name>
<feature type="region of interest" description="Disordered" evidence="1">
    <location>
        <begin position="1"/>
        <end position="20"/>
    </location>
</feature>
<sequence length="56" mass="6430">MTEIRDQRPVEATIDPPGRGEEWMVADVGAVPGPGDRARGFEEWARHWHTGNEWWS</sequence>
<reference evidence="2 3" key="1">
    <citation type="submission" date="2020-08" db="EMBL/GenBank/DDBJ databases">
        <title>Genemic of Streptomyces polyaspartic.</title>
        <authorList>
            <person name="Liu W."/>
        </authorList>
    </citation>
    <scope>NUCLEOTIDE SEQUENCE [LARGE SCALE GENOMIC DNA]</scope>
    <source>
        <strain evidence="2 3">TRM66268-LWL</strain>
    </source>
</reference>
<organism evidence="2 3">
    <name type="scientific">Streptomyces polyasparticus</name>
    <dbReference type="NCBI Taxonomy" id="2767826"/>
    <lineage>
        <taxon>Bacteria</taxon>
        <taxon>Bacillati</taxon>
        <taxon>Actinomycetota</taxon>
        <taxon>Actinomycetes</taxon>
        <taxon>Kitasatosporales</taxon>
        <taxon>Streptomycetaceae</taxon>
        <taxon>Streptomyces</taxon>
    </lineage>
</organism>
<protein>
    <submittedName>
        <fullName evidence="2">Uncharacterized protein</fullName>
    </submittedName>
</protein>
<evidence type="ECO:0000313" key="2">
    <source>
        <dbReference type="EMBL" id="MBC9714745.1"/>
    </source>
</evidence>